<evidence type="ECO:0000256" key="1">
    <source>
        <dbReference type="SAM" id="MobiDB-lite"/>
    </source>
</evidence>
<evidence type="ECO:0000313" key="2">
    <source>
        <dbReference type="EMBL" id="PQQ19040.1"/>
    </source>
</evidence>
<comment type="caution">
    <text evidence="2">The sequence shown here is derived from an EMBL/GenBank/DDBJ whole genome shotgun (WGS) entry which is preliminary data.</text>
</comment>
<dbReference type="OrthoDB" id="5421607at2759"/>
<organism evidence="2 3">
    <name type="scientific">Prunus yedoensis var. nudiflora</name>
    <dbReference type="NCBI Taxonomy" id="2094558"/>
    <lineage>
        <taxon>Eukaryota</taxon>
        <taxon>Viridiplantae</taxon>
        <taxon>Streptophyta</taxon>
        <taxon>Embryophyta</taxon>
        <taxon>Tracheophyta</taxon>
        <taxon>Spermatophyta</taxon>
        <taxon>Magnoliopsida</taxon>
        <taxon>eudicotyledons</taxon>
        <taxon>Gunneridae</taxon>
        <taxon>Pentapetalae</taxon>
        <taxon>rosids</taxon>
        <taxon>fabids</taxon>
        <taxon>Rosales</taxon>
        <taxon>Rosaceae</taxon>
        <taxon>Amygdaloideae</taxon>
        <taxon>Amygdaleae</taxon>
        <taxon>Prunus</taxon>
    </lineage>
</organism>
<gene>
    <name evidence="2" type="ORF">Pyn_33644</name>
</gene>
<proteinExistence type="predicted"/>
<dbReference type="Gene3D" id="1.25.40.10">
    <property type="entry name" value="Tetratricopeptide repeat domain"/>
    <property type="match status" value="1"/>
</dbReference>
<dbReference type="GO" id="GO:0008312">
    <property type="term" value="F:7S RNA binding"/>
    <property type="evidence" value="ECO:0007669"/>
    <property type="project" value="TreeGrafter"/>
</dbReference>
<dbReference type="AlphaFoldDB" id="A0A314ZK64"/>
<dbReference type="GO" id="GO:0005786">
    <property type="term" value="C:signal recognition particle, endoplasmic reticulum targeting"/>
    <property type="evidence" value="ECO:0007669"/>
    <property type="project" value="TreeGrafter"/>
</dbReference>
<sequence length="178" mass="19810">MPPRARDKQKAPAPQPPPPSLEDLFASLNRHIERSEFEEAVRVADQVLSISRGDEDALRCKVVALVKADDVDGALSTIRSSKSPPADFRYSRHTAYTDKTNAEQLLLVARRIGQETMVSDNFPEDEIENELAPIAVQLAYVQQLLGHKQEAIEAYTDVIKQDLADELSLAWQSTTSLL</sequence>
<name>A0A314ZK64_PRUYE</name>
<evidence type="ECO:0000313" key="3">
    <source>
        <dbReference type="Proteomes" id="UP000250321"/>
    </source>
</evidence>
<dbReference type="GO" id="GO:0006614">
    <property type="term" value="P:SRP-dependent cotranslational protein targeting to membrane"/>
    <property type="evidence" value="ECO:0007669"/>
    <property type="project" value="InterPro"/>
</dbReference>
<feature type="region of interest" description="Disordered" evidence="1">
    <location>
        <begin position="1"/>
        <end position="23"/>
    </location>
</feature>
<dbReference type="PANTHER" id="PTHR14094">
    <property type="entry name" value="SIGNAL RECOGNITION PARTICLE 72"/>
    <property type="match status" value="1"/>
</dbReference>
<dbReference type="Proteomes" id="UP000250321">
    <property type="component" value="Unassembled WGS sequence"/>
</dbReference>
<dbReference type="PANTHER" id="PTHR14094:SF9">
    <property type="entry name" value="SIGNAL RECOGNITION PARTICLE SUBUNIT SRP72"/>
    <property type="match status" value="1"/>
</dbReference>
<dbReference type="GO" id="GO:0043022">
    <property type="term" value="F:ribosome binding"/>
    <property type="evidence" value="ECO:0007669"/>
    <property type="project" value="TreeGrafter"/>
</dbReference>
<keyword evidence="3" id="KW-1185">Reference proteome</keyword>
<dbReference type="EMBL" id="PJQY01000085">
    <property type="protein sequence ID" value="PQQ19040.1"/>
    <property type="molecule type" value="Genomic_DNA"/>
</dbReference>
<dbReference type="InterPro" id="IPR026270">
    <property type="entry name" value="SRP72"/>
</dbReference>
<accession>A0A314ZK64</accession>
<dbReference type="STRING" id="2094558.A0A314ZK64"/>
<feature type="compositionally biased region" description="Basic and acidic residues" evidence="1">
    <location>
        <begin position="1"/>
        <end position="10"/>
    </location>
</feature>
<reference evidence="2 3" key="1">
    <citation type="submission" date="2018-02" db="EMBL/GenBank/DDBJ databases">
        <title>Draft genome of wild Prunus yedoensis var. nudiflora.</title>
        <authorList>
            <person name="Baek S."/>
            <person name="Kim J.-H."/>
            <person name="Choi K."/>
            <person name="Kim G.-B."/>
            <person name="Cho A."/>
            <person name="Jang H."/>
            <person name="Shin C.-H."/>
            <person name="Yu H.-J."/>
            <person name="Mun J.-H."/>
        </authorList>
    </citation>
    <scope>NUCLEOTIDE SEQUENCE [LARGE SCALE GENOMIC DNA]</scope>
    <source>
        <strain evidence="3">cv. Jeju island</strain>
        <tissue evidence="2">Leaf</tissue>
    </source>
</reference>
<dbReference type="SUPFAM" id="SSF48452">
    <property type="entry name" value="TPR-like"/>
    <property type="match status" value="1"/>
</dbReference>
<dbReference type="InterPro" id="IPR011990">
    <property type="entry name" value="TPR-like_helical_dom_sf"/>
</dbReference>
<protein>
    <submittedName>
        <fullName evidence="2">Signal recognition particle subunit SRP72</fullName>
    </submittedName>
</protein>